<feature type="compositionally biased region" description="Polar residues" evidence="1">
    <location>
        <begin position="1"/>
        <end position="10"/>
    </location>
</feature>
<feature type="region of interest" description="Disordered" evidence="1">
    <location>
        <begin position="254"/>
        <end position="274"/>
    </location>
</feature>
<feature type="compositionally biased region" description="Low complexity" evidence="1">
    <location>
        <begin position="57"/>
        <end position="77"/>
    </location>
</feature>
<feature type="compositionally biased region" description="Pro residues" evidence="1">
    <location>
        <begin position="426"/>
        <end position="436"/>
    </location>
</feature>
<evidence type="ECO:0000313" key="2">
    <source>
        <dbReference type="EMBL" id="WDR06967.1"/>
    </source>
</evidence>
<reference evidence="2 3" key="1">
    <citation type="submission" date="2023-02" db="EMBL/GenBank/DDBJ databases">
        <title>Devosia chondri sp. nov., isolated from the phycosphere of marine algae.</title>
        <authorList>
            <person name="Kim J.M."/>
            <person name="Lee J.K."/>
            <person name="Choi B.J."/>
            <person name="Bayburt H."/>
            <person name="Jeon C.O."/>
        </authorList>
    </citation>
    <scope>NUCLEOTIDE SEQUENCE [LARGE SCALE GENOMIC DNA]</scope>
    <source>
        <strain evidence="2 3">G2-5</strain>
    </source>
</reference>
<evidence type="ECO:0000256" key="1">
    <source>
        <dbReference type="SAM" id="MobiDB-lite"/>
    </source>
</evidence>
<dbReference type="Proteomes" id="UP001222118">
    <property type="component" value="Chromosome"/>
</dbReference>
<accession>A0ABY7Z0C3</accession>
<feature type="region of interest" description="Disordered" evidence="1">
    <location>
        <begin position="1"/>
        <end position="29"/>
    </location>
</feature>
<dbReference type="EMBL" id="CP118247">
    <property type="protein sequence ID" value="WDR06967.1"/>
    <property type="molecule type" value="Genomic_DNA"/>
</dbReference>
<protein>
    <submittedName>
        <fullName evidence="2">Uncharacterized protein</fullName>
    </submittedName>
</protein>
<feature type="compositionally biased region" description="Polar residues" evidence="1">
    <location>
        <begin position="410"/>
        <end position="419"/>
    </location>
</feature>
<feature type="compositionally biased region" description="Basic and acidic residues" evidence="1">
    <location>
        <begin position="47"/>
        <end position="56"/>
    </location>
</feature>
<gene>
    <name evidence="2" type="ORF">PSQ90_05880</name>
</gene>
<proteinExistence type="predicted"/>
<name>A0ABY7Z0C3_9HYPH</name>
<feature type="region of interest" description="Disordered" evidence="1">
    <location>
        <begin position="409"/>
        <end position="436"/>
    </location>
</feature>
<keyword evidence="3" id="KW-1185">Reference proteome</keyword>
<evidence type="ECO:0000313" key="3">
    <source>
        <dbReference type="Proteomes" id="UP001222118"/>
    </source>
</evidence>
<organism evidence="2 3">
    <name type="scientific">Devosia rhodophyticola</name>
    <dbReference type="NCBI Taxonomy" id="3026423"/>
    <lineage>
        <taxon>Bacteria</taxon>
        <taxon>Pseudomonadati</taxon>
        <taxon>Pseudomonadota</taxon>
        <taxon>Alphaproteobacteria</taxon>
        <taxon>Hyphomicrobiales</taxon>
        <taxon>Devosiaceae</taxon>
        <taxon>Devosia</taxon>
    </lineage>
</organism>
<feature type="region of interest" description="Disordered" evidence="1">
    <location>
        <begin position="45"/>
        <end position="87"/>
    </location>
</feature>
<dbReference type="RefSeq" id="WP_282212480.1">
    <property type="nucleotide sequence ID" value="NZ_CP118247.1"/>
</dbReference>
<sequence length="436" mass="44490">MFVPASTTPAHASLDGLYNPGQQGLNHTRPTDDLVVRLAAGTTPLELARRRSRGDDNSSSSGSNNANQGTNNNQNGSPYGAIPNGNGLGSQLGNASLLNNNSQQAPAVNRIYDRVPDLNNGADQGGGNGIYDRIPAPANNYGTQSSTYSTLDSNASFLNAPPPDPTPTNVLLNGNGNYGQLPPPAPGQPGYNANAAPPSNYAVLPAPANQYGAAPPAAQPYGTVGGTQNFTNLGSPTGGYGRVPLQQSVTVSNAPRPSLRRGYGQTNLLPSVPGPQREQIYGAAPILQQPQRRQIYGSAPALQPNGAAGPDNSIYGAAPIRQDGNNGGAAGNYGVAPPPAATQNGQYGAVPSGNQGPIYGAIPTGNPNGTRAFGPLQSDTQLIQPQYRFGDALPGGGVFLPPPPAAIPINQNSQVNSQPAAVGTYPLPPPLAGQQN</sequence>
<feature type="compositionally biased region" description="Polar residues" evidence="1">
    <location>
        <begin position="140"/>
        <end position="157"/>
    </location>
</feature>
<feature type="region of interest" description="Disordered" evidence="1">
    <location>
        <begin position="116"/>
        <end position="194"/>
    </location>
</feature>